<gene>
    <name evidence="2" type="ORF">L484_003758</name>
</gene>
<organism evidence="2 3">
    <name type="scientific">Morus notabilis</name>
    <dbReference type="NCBI Taxonomy" id="981085"/>
    <lineage>
        <taxon>Eukaryota</taxon>
        <taxon>Viridiplantae</taxon>
        <taxon>Streptophyta</taxon>
        <taxon>Embryophyta</taxon>
        <taxon>Tracheophyta</taxon>
        <taxon>Spermatophyta</taxon>
        <taxon>Magnoliopsida</taxon>
        <taxon>eudicotyledons</taxon>
        <taxon>Gunneridae</taxon>
        <taxon>Pentapetalae</taxon>
        <taxon>rosids</taxon>
        <taxon>fabids</taxon>
        <taxon>Rosales</taxon>
        <taxon>Moraceae</taxon>
        <taxon>Moreae</taxon>
        <taxon>Morus</taxon>
    </lineage>
</organism>
<dbReference type="eggNOG" id="ENOG502S4B3">
    <property type="taxonomic scope" value="Eukaryota"/>
</dbReference>
<dbReference type="AlphaFoldDB" id="W9SCA7"/>
<name>W9SCA7_9ROSA</name>
<evidence type="ECO:0000256" key="1">
    <source>
        <dbReference type="SAM" id="MobiDB-lite"/>
    </source>
</evidence>
<keyword evidence="3" id="KW-1185">Reference proteome</keyword>
<protein>
    <submittedName>
        <fullName evidence="2">Uncharacterized protein</fullName>
    </submittedName>
</protein>
<dbReference type="PANTHER" id="PTHR33696:SF3">
    <property type="entry name" value="FLZ-TYPE DOMAIN-CONTAINING PROTEIN"/>
    <property type="match status" value="1"/>
</dbReference>
<dbReference type="EMBL" id="KE346063">
    <property type="protein sequence ID" value="EXC25270.1"/>
    <property type="molecule type" value="Genomic_DNA"/>
</dbReference>
<dbReference type="InterPro" id="IPR007789">
    <property type="entry name" value="DUF688"/>
</dbReference>
<dbReference type="PANTHER" id="PTHR33696">
    <property type="entry name" value="T22J18.15-RELATED"/>
    <property type="match status" value="1"/>
</dbReference>
<evidence type="ECO:0000313" key="3">
    <source>
        <dbReference type="Proteomes" id="UP000030645"/>
    </source>
</evidence>
<dbReference type="Pfam" id="PF05097">
    <property type="entry name" value="DUF688"/>
    <property type="match status" value="1"/>
</dbReference>
<dbReference type="Proteomes" id="UP000030645">
    <property type="component" value="Unassembled WGS sequence"/>
</dbReference>
<proteinExistence type="predicted"/>
<sequence length="146" mass="16005">MSNNKVHSRGNVPFSWEKKPGISKETTQTKCLVEEDFVLRPPPPPCPPPVISATLSVHDLLLPPPPGVLPRSSSAKGLGKQDEDPFLAAFKECTKSTTKGKSSHRFDLRSGIRSLFTIAAPCKSPRNCSVRNDNMVRVSQLSYGYD</sequence>
<feature type="region of interest" description="Disordered" evidence="1">
    <location>
        <begin position="1"/>
        <end position="21"/>
    </location>
</feature>
<accession>W9SCA7</accession>
<evidence type="ECO:0000313" key="2">
    <source>
        <dbReference type="EMBL" id="EXC25270.1"/>
    </source>
</evidence>
<reference evidence="3" key="1">
    <citation type="submission" date="2013-01" db="EMBL/GenBank/DDBJ databases">
        <title>Draft Genome Sequence of a Mulberry Tree, Morus notabilis C.K. Schneid.</title>
        <authorList>
            <person name="He N."/>
            <person name="Zhao S."/>
        </authorList>
    </citation>
    <scope>NUCLEOTIDE SEQUENCE</scope>
</reference>